<gene>
    <name evidence="7" type="ORF">J8C06_13270</name>
</gene>
<feature type="domain" description="Radical SAM core" evidence="6">
    <location>
        <begin position="8"/>
        <end position="212"/>
    </location>
</feature>
<dbReference type="SUPFAM" id="SSF102114">
    <property type="entry name" value="Radical SAM enzymes"/>
    <property type="match status" value="1"/>
</dbReference>
<dbReference type="SFLD" id="SFLDG01067">
    <property type="entry name" value="SPASM/twitch_domain_containing"/>
    <property type="match status" value="1"/>
</dbReference>
<protein>
    <submittedName>
        <fullName evidence="7">Radical SAM protein</fullName>
    </submittedName>
</protein>
<dbReference type="Gene3D" id="3.20.20.70">
    <property type="entry name" value="Aldolase class I"/>
    <property type="match status" value="1"/>
</dbReference>
<dbReference type="CDD" id="cd01335">
    <property type="entry name" value="Radical_SAM"/>
    <property type="match status" value="1"/>
</dbReference>
<evidence type="ECO:0000256" key="3">
    <source>
        <dbReference type="ARBA" id="ARBA00022723"/>
    </source>
</evidence>
<keyword evidence="8" id="KW-1185">Reference proteome</keyword>
<dbReference type="Pfam" id="PF04055">
    <property type="entry name" value="Radical_SAM"/>
    <property type="match status" value="1"/>
</dbReference>
<dbReference type="PANTHER" id="PTHR11228:SF7">
    <property type="entry name" value="PQQA PEPTIDE CYCLASE"/>
    <property type="match status" value="1"/>
</dbReference>
<keyword evidence="3" id="KW-0479">Metal-binding</keyword>
<dbReference type="EMBL" id="CP072649">
    <property type="protein sequence ID" value="QUW04019.1"/>
    <property type="molecule type" value="Genomic_DNA"/>
</dbReference>
<organism evidence="7 8">
    <name type="scientific">Chloracidobacterium validum</name>
    <dbReference type="NCBI Taxonomy" id="2821543"/>
    <lineage>
        <taxon>Bacteria</taxon>
        <taxon>Pseudomonadati</taxon>
        <taxon>Acidobacteriota</taxon>
        <taxon>Terriglobia</taxon>
        <taxon>Terriglobales</taxon>
        <taxon>Acidobacteriaceae</taxon>
        <taxon>Chloracidobacterium</taxon>
    </lineage>
</organism>
<dbReference type="PANTHER" id="PTHR11228">
    <property type="entry name" value="RADICAL SAM DOMAIN PROTEIN"/>
    <property type="match status" value="1"/>
</dbReference>
<dbReference type="InterPro" id="IPR050377">
    <property type="entry name" value="Radical_SAM_PqqE_MftC-like"/>
</dbReference>
<keyword evidence="2" id="KW-0949">S-adenosyl-L-methionine</keyword>
<proteinExistence type="predicted"/>
<accession>A0ABX8BED1</accession>
<dbReference type="InterPro" id="IPR013785">
    <property type="entry name" value="Aldolase_TIM"/>
</dbReference>
<keyword evidence="4" id="KW-0408">Iron</keyword>
<evidence type="ECO:0000256" key="2">
    <source>
        <dbReference type="ARBA" id="ARBA00022691"/>
    </source>
</evidence>
<sequence>MTTQLPPRPPEGVVMWNLNTTCNYRCSYCTQRFLDDRTRWARDTPRFLEGFRRLPGRWEIKLSGGEPFLHPTLMEVVAALAKMGHRVSVVTNFSASVDKLDHFLAAAGSALRVFSASLHREYVSTDEALAQFLEKARYVLSRLPAGATFNVTCVATRANLPELPALAQHFAAAGIRFKVQPEKQNRDVIPYTVEEQAQLVTLGGHNDLGVIAPSFEGQPCWAGALAFTLDDRGAAWRCYPARRYRREYLGNFLDSTFQLYDLARPCQYAYCNCTVPIERGMMASLGRRGG</sequence>
<comment type="cofactor">
    <cofactor evidence="1">
        <name>[4Fe-4S] cluster</name>
        <dbReference type="ChEBI" id="CHEBI:49883"/>
    </cofactor>
</comment>
<reference evidence="7 8" key="1">
    <citation type="submission" date="2021-03" db="EMBL/GenBank/DDBJ databases">
        <title>Genomic and phenotypic characterization of Chloracidobacterium isolates provides evidence for multiple species.</title>
        <authorList>
            <person name="Saini M.K."/>
            <person name="Costas A.M.G."/>
            <person name="Tank M."/>
            <person name="Bryant D.A."/>
        </authorList>
    </citation>
    <scope>NUCLEOTIDE SEQUENCE [LARGE SCALE GENOMIC DNA]</scope>
    <source>
        <strain evidence="7 8">BV2-C</strain>
    </source>
</reference>
<evidence type="ECO:0000256" key="4">
    <source>
        <dbReference type="ARBA" id="ARBA00023004"/>
    </source>
</evidence>
<keyword evidence="5" id="KW-0411">Iron-sulfur</keyword>
<evidence type="ECO:0000313" key="7">
    <source>
        <dbReference type="EMBL" id="QUW04019.1"/>
    </source>
</evidence>
<dbReference type="InterPro" id="IPR058240">
    <property type="entry name" value="rSAM_sf"/>
</dbReference>
<dbReference type="Proteomes" id="UP000676506">
    <property type="component" value="Chromosome 2"/>
</dbReference>
<dbReference type="InterPro" id="IPR007197">
    <property type="entry name" value="rSAM"/>
</dbReference>
<name>A0ABX8BED1_9BACT</name>
<evidence type="ECO:0000256" key="5">
    <source>
        <dbReference type="ARBA" id="ARBA00023014"/>
    </source>
</evidence>
<dbReference type="RefSeq" id="WP_211429908.1">
    <property type="nucleotide sequence ID" value="NZ_CP072649.1"/>
</dbReference>
<dbReference type="SFLD" id="SFLDS00029">
    <property type="entry name" value="Radical_SAM"/>
    <property type="match status" value="1"/>
</dbReference>
<evidence type="ECO:0000256" key="1">
    <source>
        <dbReference type="ARBA" id="ARBA00001966"/>
    </source>
</evidence>
<dbReference type="PROSITE" id="PS51918">
    <property type="entry name" value="RADICAL_SAM"/>
    <property type="match status" value="1"/>
</dbReference>
<evidence type="ECO:0000259" key="6">
    <source>
        <dbReference type="PROSITE" id="PS51918"/>
    </source>
</evidence>
<evidence type="ECO:0000313" key="8">
    <source>
        <dbReference type="Proteomes" id="UP000676506"/>
    </source>
</evidence>